<dbReference type="EnsemblPlants" id="Bo4g106420.1">
    <property type="protein sequence ID" value="Bo4g106420.1"/>
    <property type="gene ID" value="Bo4g106420"/>
</dbReference>
<name>A0A0D3BWS3_BRAOL</name>
<keyword evidence="2" id="KW-1185">Reference proteome</keyword>
<protein>
    <submittedName>
        <fullName evidence="1">Uncharacterized protein</fullName>
    </submittedName>
</protein>
<proteinExistence type="predicted"/>
<evidence type="ECO:0000313" key="1">
    <source>
        <dbReference type="EnsemblPlants" id="Bo4g106420.1"/>
    </source>
</evidence>
<reference evidence="1" key="2">
    <citation type="submission" date="2015-03" db="UniProtKB">
        <authorList>
            <consortium name="EnsemblPlants"/>
        </authorList>
    </citation>
    <scope>IDENTIFICATION</scope>
</reference>
<accession>A0A0D3BWS3</accession>
<dbReference type="Gramene" id="Bo4g106420.1">
    <property type="protein sequence ID" value="Bo4g106420.1"/>
    <property type="gene ID" value="Bo4g106420"/>
</dbReference>
<dbReference type="AlphaFoldDB" id="A0A0D3BWS3"/>
<organism evidence="1 2">
    <name type="scientific">Brassica oleracea var. oleracea</name>
    <dbReference type="NCBI Taxonomy" id="109376"/>
    <lineage>
        <taxon>Eukaryota</taxon>
        <taxon>Viridiplantae</taxon>
        <taxon>Streptophyta</taxon>
        <taxon>Embryophyta</taxon>
        <taxon>Tracheophyta</taxon>
        <taxon>Spermatophyta</taxon>
        <taxon>Magnoliopsida</taxon>
        <taxon>eudicotyledons</taxon>
        <taxon>Gunneridae</taxon>
        <taxon>Pentapetalae</taxon>
        <taxon>rosids</taxon>
        <taxon>malvids</taxon>
        <taxon>Brassicales</taxon>
        <taxon>Brassicaceae</taxon>
        <taxon>Brassiceae</taxon>
        <taxon>Brassica</taxon>
    </lineage>
</organism>
<sequence>MLNQLILSHFLYLETLNRSQYAYHLPIPSHIEFNVQHVEAQHIQIYQHCHKVIHALQVIQNNTYIVFISNNIIQNNTYIVSISNNIFH</sequence>
<dbReference type="HOGENOM" id="CLU_2472185_0_0_1"/>
<evidence type="ECO:0000313" key="2">
    <source>
        <dbReference type="Proteomes" id="UP000032141"/>
    </source>
</evidence>
<dbReference type="OMA" id="NTYIVFI"/>
<dbReference type="Proteomes" id="UP000032141">
    <property type="component" value="Chromosome C4"/>
</dbReference>
<reference evidence="1 2" key="1">
    <citation type="journal article" date="2014" name="Genome Biol.">
        <title>Transcriptome and methylome profiling reveals relics of genome dominance in the mesopolyploid Brassica oleracea.</title>
        <authorList>
            <person name="Parkin I.A."/>
            <person name="Koh C."/>
            <person name="Tang H."/>
            <person name="Robinson S.J."/>
            <person name="Kagale S."/>
            <person name="Clarke W.E."/>
            <person name="Town C.D."/>
            <person name="Nixon J."/>
            <person name="Krishnakumar V."/>
            <person name="Bidwell S.L."/>
            <person name="Denoeud F."/>
            <person name="Belcram H."/>
            <person name="Links M.G."/>
            <person name="Just J."/>
            <person name="Clarke C."/>
            <person name="Bender T."/>
            <person name="Huebert T."/>
            <person name="Mason A.S."/>
            <person name="Pires J.C."/>
            <person name="Barker G."/>
            <person name="Moore J."/>
            <person name="Walley P.G."/>
            <person name="Manoli S."/>
            <person name="Batley J."/>
            <person name="Edwards D."/>
            <person name="Nelson M.N."/>
            <person name="Wang X."/>
            <person name="Paterson A.H."/>
            <person name="King G."/>
            <person name="Bancroft I."/>
            <person name="Chalhoub B."/>
            <person name="Sharpe A.G."/>
        </authorList>
    </citation>
    <scope>NUCLEOTIDE SEQUENCE</scope>
    <source>
        <strain evidence="1 2">cv. TO1000</strain>
    </source>
</reference>